<evidence type="ECO:0000256" key="8">
    <source>
        <dbReference type="ARBA" id="ARBA00047427"/>
    </source>
</evidence>
<dbReference type="HOGENOM" id="CLU_073346_2_0_1"/>
<comment type="catalytic activity">
    <reaction evidence="15">
        <text>13-(9Z-hexadecenoyloxy)-octadecanoate + H2O = 13-hydroxy-octadecanoate + (9Z)-hexadecenoate + H(+)</text>
        <dbReference type="Rhea" id="RHEA:52076"/>
        <dbReference type="ChEBI" id="CHEBI:15377"/>
        <dbReference type="ChEBI" id="CHEBI:15378"/>
        <dbReference type="ChEBI" id="CHEBI:32372"/>
        <dbReference type="ChEBI" id="CHEBI:136304"/>
        <dbReference type="ChEBI" id="CHEBI:136315"/>
    </reaction>
    <physiologicalReaction direction="left-to-right" evidence="15">
        <dbReference type="Rhea" id="RHEA:52077"/>
    </physiologicalReaction>
</comment>
<evidence type="ECO:0000313" key="19">
    <source>
        <dbReference type="Proteomes" id="UP000008672"/>
    </source>
</evidence>
<dbReference type="GO" id="GO:0016020">
    <property type="term" value="C:membrane"/>
    <property type="evidence" value="ECO:0007669"/>
    <property type="project" value="InterPro"/>
</dbReference>
<feature type="transmembrane region" description="Helical" evidence="17">
    <location>
        <begin position="47"/>
        <end position="64"/>
    </location>
</feature>
<dbReference type="eggNOG" id="KOG3989">
    <property type="taxonomic scope" value="Eukaryota"/>
</dbReference>
<evidence type="ECO:0000256" key="2">
    <source>
        <dbReference type="ARBA" id="ARBA00004127"/>
    </source>
</evidence>
<evidence type="ECO:0000256" key="15">
    <source>
        <dbReference type="ARBA" id="ARBA00049322"/>
    </source>
</evidence>
<comment type="catalytic activity">
    <reaction evidence="10">
        <text>12-octadecanoyloxy-octadecanoate + H2O = 12-hydroxyoctadecanoate + octadecanoate + H(+)</text>
        <dbReference type="Rhea" id="RHEA:52080"/>
        <dbReference type="ChEBI" id="CHEBI:15377"/>
        <dbReference type="ChEBI" id="CHEBI:15378"/>
        <dbReference type="ChEBI" id="CHEBI:25629"/>
        <dbReference type="ChEBI" id="CHEBI:84201"/>
        <dbReference type="ChEBI" id="CHEBI:136330"/>
    </reaction>
    <physiologicalReaction direction="left-to-right" evidence="10">
        <dbReference type="Rhea" id="RHEA:52081"/>
    </physiologicalReaction>
</comment>
<dbReference type="EMBL" id="AFYH01176064">
    <property type="status" value="NOT_ANNOTATED_CDS"/>
    <property type="molecule type" value="Genomic_DNA"/>
</dbReference>
<comment type="subcellular location">
    <subcellularLocation>
        <location evidence="2">Endomembrane system</location>
        <topology evidence="2">Multi-pass membrane protein</topology>
    </subcellularLocation>
</comment>
<keyword evidence="4 17" id="KW-0812">Transmembrane</keyword>
<name>M3XK67_LATCH</name>
<feature type="transmembrane region" description="Helical" evidence="17">
    <location>
        <begin position="85"/>
        <end position="108"/>
    </location>
</feature>
<feature type="transmembrane region" description="Helical" evidence="17">
    <location>
        <begin position="156"/>
        <end position="174"/>
    </location>
</feature>
<evidence type="ECO:0000256" key="5">
    <source>
        <dbReference type="ARBA" id="ARBA00022989"/>
    </source>
</evidence>
<reference evidence="18" key="2">
    <citation type="submission" date="2025-08" db="UniProtKB">
        <authorList>
            <consortium name="Ensembl"/>
        </authorList>
    </citation>
    <scope>IDENTIFICATION</scope>
</reference>
<keyword evidence="19" id="KW-1185">Reference proteome</keyword>
<evidence type="ECO:0000256" key="6">
    <source>
        <dbReference type="ARBA" id="ARBA00023136"/>
    </source>
</evidence>
<comment type="catalytic activity">
    <reaction evidence="9">
        <text>9-hexadecanoyloxy-octadecanoate + H2O = 9-hydroxy-octadecanoate + hexadecanoate + H(+)</text>
        <dbReference type="Rhea" id="RHEA:52052"/>
        <dbReference type="ChEBI" id="CHEBI:7896"/>
        <dbReference type="ChEBI" id="CHEBI:15377"/>
        <dbReference type="ChEBI" id="CHEBI:15378"/>
        <dbReference type="ChEBI" id="CHEBI:83670"/>
        <dbReference type="ChEBI" id="CHEBI:136286"/>
    </reaction>
    <physiologicalReaction direction="left-to-right" evidence="9">
        <dbReference type="Rhea" id="RHEA:52053"/>
    </physiologicalReaction>
</comment>
<accession>M3XK67</accession>
<keyword evidence="5 17" id="KW-1133">Transmembrane helix</keyword>
<comment type="catalytic activity">
    <reaction evidence="11">
        <text>12-(9Z-octadecenoyloxy)-octadecanoate + H2O = 12-hydroxyoctadecanoate + (9Z)-octadecenoate + H(+)</text>
        <dbReference type="Rhea" id="RHEA:52060"/>
        <dbReference type="ChEBI" id="CHEBI:15377"/>
        <dbReference type="ChEBI" id="CHEBI:15378"/>
        <dbReference type="ChEBI" id="CHEBI:30823"/>
        <dbReference type="ChEBI" id="CHEBI:84201"/>
        <dbReference type="ChEBI" id="CHEBI:136302"/>
    </reaction>
    <physiologicalReaction direction="left-to-right" evidence="11">
        <dbReference type="Rhea" id="RHEA:52061"/>
    </physiologicalReaction>
</comment>
<comment type="catalytic activity">
    <reaction evidence="13">
        <text>9-octadecanoyloxy-octadecanoate + H2O = 9-hydroxy-octadecanoate + octadecanoate + H(+)</text>
        <dbReference type="Rhea" id="RHEA:52096"/>
        <dbReference type="ChEBI" id="CHEBI:15377"/>
        <dbReference type="ChEBI" id="CHEBI:15378"/>
        <dbReference type="ChEBI" id="CHEBI:25629"/>
        <dbReference type="ChEBI" id="CHEBI:136286"/>
        <dbReference type="ChEBI" id="CHEBI:136373"/>
    </reaction>
    <physiologicalReaction direction="left-to-right" evidence="13">
        <dbReference type="Rhea" id="RHEA:52097"/>
    </physiologicalReaction>
</comment>
<comment type="catalytic activity">
    <reaction evidence="8">
        <text>13-octadecanoyloxy-octadecanoate + H2O = 13-hydroxy-octadecanoate + octadecanoate + H(+)</text>
        <dbReference type="Rhea" id="RHEA:52084"/>
        <dbReference type="ChEBI" id="CHEBI:15377"/>
        <dbReference type="ChEBI" id="CHEBI:15378"/>
        <dbReference type="ChEBI" id="CHEBI:25629"/>
        <dbReference type="ChEBI" id="CHEBI:136304"/>
        <dbReference type="ChEBI" id="CHEBI:136335"/>
    </reaction>
    <physiologicalReaction direction="left-to-right" evidence="8">
        <dbReference type="Rhea" id="RHEA:52085"/>
    </physiologicalReaction>
</comment>
<comment type="catalytic activity">
    <reaction evidence="7">
        <text>12-hexadecanoyloxy-octadecanoate + H2O = 12-hydroxyoctadecanoate + hexadecanoate + H(+)</text>
        <dbReference type="Rhea" id="RHEA:52056"/>
        <dbReference type="ChEBI" id="CHEBI:7896"/>
        <dbReference type="ChEBI" id="CHEBI:15377"/>
        <dbReference type="ChEBI" id="CHEBI:15378"/>
        <dbReference type="ChEBI" id="CHEBI:83677"/>
        <dbReference type="ChEBI" id="CHEBI:84201"/>
    </reaction>
    <physiologicalReaction direction="left-to-right" evidence="7">
        <dbReference type="Rhea" id="RHEA:52057"/>
    </physiologicalReaction>
</comment>
<evidence type="ECO:0000256" key="3">
    <source>
        <dbReference type="ARBA" id="ARBA00009300"/>
    </source>
</evidence>
<dbReference type="Proteomes" id="UP000008672">
    <property type="component" value="Unassembled WGS sequence"/>
</dbReference>
<dbReference type="STRING" id="7897.ENSLACP00000023123"/>
<organism evidence="18 19">
    <name type="scientific">Latimeria chalumnae</name>
    <name type="common">Coelacanth</name>
    <dbReference type="NCBI Taxonomy" id="7897"/>
    <lineage>
        <taxon>Eukaryota</taxon>
        <taxon>Metazoa</taxon>
        <taxon>Chordata</taxon>
        <taxon>Craniata</taxon>
        <taxon>Vertebrata</taxon>
        <taxon>Euteleostomi</taxon>
        <taxon>Coelacanthiformes</taxon>
        <taxon>Coelacanthidae</taxon>
        <taxon>Latimeria</taxon>
    </lineage>
</organism>
<protein>
    <submittedName>
        <fullName evidence="18">Androgen dependent TFPI regulating protein</fullName>
    </submittedName>
</protein>
<dbReference type="PANTHER" id="PTHR10989:SF17">
    <property type="entry name" value="ANDROGEN-DEPENDENT TFPI-REGULATING PROTEIN"/>
    <property type="match status" value="1"/>
</dbReference>
<comment type="catalytic activity">
    <reaction evidence="16">
        <text>12-(9Z-hexadecenoyloxy)-octadecanoate + H2O = 12-hydroxyoctadecanoate + (9Z)-hexadecenoate + H(+)</text>
        <dbReference type="Rhea" id="RHEA:52072"/>
        <dbReference type="ChEBI" id="CHEBI:15377"/>
        <dbReference type="ChEBI" id="CHEBI:15378"/>
        <dbReference type="ChEBI" id="CHEBI:32372"/>
        <dbReference type="ChEBI" id="CHEBI:84201"/>
        <dbReference type="ChEBI" id="CHEBI:136312"/>
    </reaction>
    <physiologicalReaction direction="left-to-right" evidence="16">
        <dbReference type="Rhea" id="RHEA:52073"/>
    </physiologicalReaction>
</comment>
<evidence type="ECO:0000256" key="9">
    <source>
        <dbReference type="ARBA" id="ARBA00047863"/>
    </source>
</evidence>
<evidence type="ECO:0000256" key="4">
    <source>
        <dbReference type="ARBA" id="ARBA00022692"/>
    </source>
</evidence>
<proteinExistence type="inferred from homology"/>
<dbReference type="EMBL" id="AFYH01176066">
    <property type="status" value="NOT_ANNOTATED_CDS"/>
    <property type="molecule type" value="Genomic_DNA"/>
</dbReference>
<evidence type="ECO:0000256" key="10">
    <source>
        <dbReference type="ARBA" id="ARBA00048680"/>
    </source>
</evidence>
<dbReference type="GO" id="GO:0012505">
    <property type="term" value="C:endomembrane system"/>
    <property type="evidence" value="ECO:0007669"/>
    <property type="project" value="UniProtKB-SubCell"/>
</dbReference>
<evidence type="ECO:0000313" key="18">
    <source>
        <dbReference type="Ensembl" id="ENSLACP00000023123.1"/>
    </source>
</evidence>
<comment type="catalytic activity">
    <reaction evidence="14">
        <text>13-(9Z-octadecenoyloxy)-octadecanoate + H2O = 13-hydroxy-octadecanoate + (9Z)-octadecenoate + H(+)</text>
        <dbReference type="Rhea" id="RHEA:52064"/>
        <dbReference type="ChEBI" id="CHEBI:15377"/>
        <dbReference type="ChEBI" id="CHEBI:15378"/>
        <dbReference type="ChEBI" id="CHEBI:30823"/>
        <dbReference type="ChEBI" id="CHEBI:136303"/>
        <dbReference type="ChEBI" id="CHEBI:136304"/>
    </reaction>
    <physiologicalReaction direction="left-to-right" evidence="14">
        <dbReference type="Rhea" id="RHEA:52065"/>
    </physiologicalReaction>
</comment>
<evidence type="ECO:0000256" key="13">
    <source>
        <dbReference type="ARBA" id="ARBA00049221"/>
    </source>
</evidence>
<dbReference type="PANTHER" id="PTHR10989">
    <property type="entry name" value="ANDROGEN-INDUCED PROTEIN 1-RELATED"/>
    <property type="match status" value="1"/>
</dbReference>
<dbReference type="RefSeq" id="XP_014350551.1">
    <property type="nucleotide sequence ID" value="XM_014495065.2"/>
</dbReference>
<dbReference type="GeneTree" id="ENSGT00940000158284"/>
<dbReference type="FunCoup" id="M3XK67">
    <property type="interactions" value="20"/>
</dbReference>
<keyword evidence="6 17" id="KW-0472">Membrane</keyword>
<comment type="catalytic activity">
    <reaction evidence="1">
        <text>9-(9Z-hexadecenoyloxy)-octadecanoate + H2O = (9Z)-hexadecenoate + 9-hydroxy-octadecanoate + H(+)</text>
        <dbReference type="Rhea" id="RHEA:52068"/>
        <dbReference type="ChEBI" id="CHEBI:15377"/>
        <dbReference type="ChEBI" id="CHEBI:15378"/>
        <dbReference type="ChEBI" id="CHEBI:32372"/>
        <dbReference type="ChEBI" id="CHEBI:136286"/>
        <dbReference type="ChEBI" id="CHEBI:136309"/>
    </reaction>
    <physiologicalReaction direction="left-to-right" evidence="1">
        <dbReference type="Rhea" id="RHEA:52069"/>
    </physiologicalReaction>
</comment>
<comment type="catalytic activity">
    <reaction evidence="12">
        <text>9-(9Z-octadecenoyloxy)-octadecanoate + H2O = 9-hydroxy-octadecanoate + (9Z)-octadecenoate + H(+)</text>
        <dbReference type="Rhea" id="RHEA:52048"/>
        <dbReference type="ChEBI" id="CHEBI:15377"/>
        <dbReference type="ChEBI" id="CHEBI:15378"/>
        <dbReference type="ChEBI" id="CHEBI:30823"/>
        <dbReference type="ChEBI" id="CHEBI:136282"/>
        <dbReference type="ChEBI" id="CHEBI:136286"/>
    </reaction>
    <physiologicalReaction direction="left-to-right" evidence="12">
        <dbReference type="Rhea" id="RHEA:52049"/>
    </physiologicalReaction>
</comment>
<comment type="similarity">
    <text evidence="3">Belongs to the AIG1 family.</text>
</comment>
<dbReference type="InterPro" id="IPR006838">
    <property type="entry name" value="ADTRP_AIG1"/>
</dbReference>
<feature type="transmembrane region" description="Helical" evidence="17">
    <location>
        <begin position="180"/>
        <end position="210"/>
    </location>
</feature>
<evidence type="ECO:0000256" key="12">
    <source>
        <dbReference type="ARBA" id="ARBA00048800"/>
    </source>
</evidence>
<dbReference type="InParanoid" id="M3XK67"/>
<feature type="transmembrane region" description="Helical" evidence="17">
    <location>
        <begin position="120"/>
        <end position="144"/>
    </location>
</feature>
<evidence type="ECO:0000256" key="11">
    <source>
        <dbReference type="ARBA" id="ARBA00048701"/>
    </source>
</evidence>
<gene>
    <name evidence="18" type="primary">LOC102353570</name>
</gene>
<evidence type="ECO:0000256" key="7">
    <source>
        <dbReference type="ARBA" id="ARBA00047368"/>
    </source>
</evidence>
<dbReference type="OrthoDB" id="1898221at2759"/>
<dbReference type="OMA" id="YGRQWKY"/>
<evidence type="ECO:0000256" key="14">
    <source>
        <dbReference type="ARBA" id="ARBA00049296"/>
    </source>
</evidence>
<reference evidence="18" key="3">
    <citation type="submission" date="2025-09" db="UniProtKB">
        <authorList>
            <consortium name="Ensembl"/>
        </authorList>
    </citation>
    <scope>IDENTIFICATION</scope>
</reference>
<evidence type="ECO:0000256" key="17">
    <source>
        <dbReference type="SAM" id="Phobius"/>
    </source>
</evidence>
<reference evidence="19" key="1">
    <citation type="submission" date="2011-08" db="EMBL/GenBank/DDBJ databases">
        <title>The draft genome of Latimeria chalumnae.</title>
        <authorList>
            <person name="Di Palma F."/>
            <person name="Alfoldi J."/>
            <person name="Johnson J."/>
            <person name="Berlin A."/>
            <person name="Gnerre S."/>
            <person name="Jaffe D."/>
            <person name="MacCallum I."/>
            <person name="Young S."/>
            <person name="Walker B.J."/>
            <person name="Lander E."/>
            <person name="Lindblad-Toh K."/>
        </authorList>
    </citation>
    <scope>NUCLEOTIDE SEQUENCE [LARGE SCALE GENOMIC DNA]</scope>
    <source>
        <strain evidence="19">Wild caught</strain>
    </source>
</reference>
<dbReference type="Pfam" id="PF04750">
    <property type="entry name" value="Far-17a_AIG1"/>
    <property type="match status" value="1"/>
</dbReference>
<dbReference type="AlphaFoldDB" id="M3XK67"/>
<dbReference type="GeneID" id="102353570"/>
<dbReference type="EMBL" id="AFYH01176065">
    <property type="status" value="NOT_ANNOTATED_CDS"/>
    <property type="molecule type" value="Genomic_DNA"/>
</dbReference>
<sequence>MASILLAAYHLIIFFWYFFVSSTIFMISADDRPTGVFLYGGQWKYLTVLNLVLQTIFYGVSFLNDIFRLTSKVEGVKQMIHFRDLLFSILVFPVGTFVVASFWVLYIYNRELVYPESLDGFIPVWLNHAMHTSVLPLILLETLLTPHRYPVKSTGLTTLGFFSLAYLSWILWIYAVVGEWVYPILGMFSAGGLVAFISISNVGVVALYMLGENLNRMIWGGAEHKLKRK</sequence>
<evidence type="ECO:0000256" key="1">
    <source>
        <dbReference type="ARBA" id="ARBA00000923"/>
    </source>
</evidence>
<dbReference type="Ensembl" id="ENSLACT00000025090.1">
    <property type="protein sequence ID" value="ENSLACP00000023123.1"/>
    <property type="gene ID" value="ENSLACG00000022157.1"/>
</dbReference>
<evidence type="ECO:0000256" key="16">
    <source>
        <dbReference type="ARBA" id="ARBA00049428"/>
    </source>
</evidence>
<feature type="transmembrane region" description="Helical" evidence="17">
    <location>
        <begin position="7"/>
        <end position="27"/>
    </location>
</feature>